<dbReference type="InterPro" id="IPR045121">
    <property type="entry name" value="CoAse"/>
</dbReference>
<gene>
    <name evidence="8" type="primary">NDAI0G02360</name>
    <name evidence="8" type="ordered locus">NDAI_0G02360</name>
</gene>
<evidence type="ECO:0000256" key="3">
    <source>
        <dbReference type="ARBA" id="ARBA00022723"/>
    </source>
</evidence>
<comment type="cofactor">
    <cofactor evidence="2">
        <name>Mg(2+)</name>
        <dbReference type="ChEBI" id="CHEBI:18420"/>
    </cofactor>
</comment>
<dbReference type="OMA" id="WRMHHFF"/>
<dbReference type="GO" id="GO:0008413">
    <property type="term" value="F:8-oxo-7,8-dihydroguanosine triphosphate pyrophosphatase activity"/>
    <property type="evidence" value="ECO:0007669"/>
    <property type="project" value="EnsemblFungi"/>
</dbReference>
<keyword evidence="9" id="KW-1185">Reference proteome</keyword>
<dbReference type="PANTHER" id="PTHR12992">
    <property type="entry name" value="NUDIX HYDROLASE"/>
    <property type="match status" value="1"/>
</dbReference>
<protein>
    <recommendedName>
        <fullName evidence="7">Nudix hydrolase domain-containing protein</fullName>
    </recommendedName>
</protein>
<keyword evidence="6" id="KW-0464">Manganese</keyword>
<reference evidence="8 9" key="1">
    <citation type="journal article" date="2011" name="Proc. Natl. Acad. Sci. U.S.A.">
        <title>Evolutionary erosion of yeast sex chromosomes by mating-type switching accidents.</title>
        <authorList>
            <person name="Gordon J.L."/>
            <person name="Armisen D."/>
            <person name="Proux-Wera E."/>
            <person name="Oheigeartaigh S.S."/>
            <person name="Byrne K.P."/>
            <person name="Wolfe K.H."/>
        </authorList>
    </citation>
    <scope>NUCLEOTIDE SEQUENCE [LARGE SCALE GENOMIC DNA]</scope>
    <source>
        <strain evidence="9">ATCC 10597 / BCRC 20456 / CBS 421 / NBRC 0211 / NRRL Y-12639</strain>
    </source>
</reference>
<dbReference type="GO" id="GO:0005777">
    <property type="term" value="C:peroxisome"/>
    <property type="evidence" value="ECO:0007669"/>
    <property type="project" value="EnsemblFungi"/>
</dbReference>
<dbReference type="GO" id="GO:0015938">
    <property type="term" value="P:coenzyme A catabolic process"/>
    <property type="evidence" value="ECO:0007669"/>
    <property type="project" value="TreeGrafter"/>
</dbReference>
<evidence type="ECO:0000256" key="1">
    <source>
        <dbReference type="ARBA" id="ARBA00001936"/>
    </source>
</evidence>
<evidence type="ECO:0000256" key="4">
    <source>
        <dbReference type="ARBA" id="ARBA00022801"/>
    </source>
</evidence>
<evidence type="ECO:0000313" key="8">
    <source>
        <dbReference type="EMBL" id="CCD26011.2"/>
    </source>
</evidence>
<dbReference type="Pfam" id="PF00293">
    <property type="entry name" value="NUDIX"/>
    <property type="match status" value="1"/>
</dbReference>
<dbReference type="GeneID" id="11497407"/>
<dbReference type="OrthoDB" id="206213at2759"/>
<dbReference type="SUPFAM" id="SSF55811">
    <property type="entry name" value="Nudix"/>
    <property type="match status" value="1"/>
</dbReference>
<dbReference type="GO" id="GO:0006281">
    <property type="term" value="P:DNA repair"/>
    <property type="evidence" value="ECO:0007669"/>
    <property type="project" value="EnsemblFungi"/>
</dbReference>
<evidence type="ECO:0000256" key="5">
    <source>
        <dbReference type="ARBA" id="ARBA00022842"/>
    </source>
</evidence>
<keyword evidence="3" id="KW-0479">Metal-binding</keyword>
<dbReference type="PROSITE" id="PS51462">
    <property type="entry name" value="NUDIX"/>
    <property type="match status" value="1"/>
</dbReference>
<comment type="cofactor">
    <cofactor evidence="1">
        <name>Mn(2+)</name>
        <dbReference type="ChEBI" id="CHEBI:29035"/>
    </cofactor>
</comment>
<evidence type="ECO:0000256" key="6">
    <source>
        <dbReference type="ARBA" id="ARBA00023211"/>
    </source>
</evidence>
<dbReference type="RefSeq" id="XP_003671254.2">
    <property type="nucleotide sequence ID" value="XM_003671206.2"/>
</dbReference>
<evidence type="ECO:0000313" key="9">
    <source>
        <dbReference type="Proteomes" id="UP000000689"/>
    </source>
</evidence>
<keyword evidence="4" id="KW-0378">Hydrolase</keyword>
<dbReference type="AlphaFoldDB" id="G0WE00"/>
<dbReference type="HOGENOM" id="CLU_040940_1_0_1"/>
<dbReference type="GO" id="GO:0046872">
    <property type="term" value="F:metal ion binding"/>
    <property type="evidence" value="ECO:0007669"/>
    <property type="project" value="UniProtKB-KW"/>
</dbReference>
<name>G0WE00_NAUDC</name>
<dbReference type="InterPro" id="IPR015797">
    <property type="entry name" value="NUDIX_hydrolase-like_dom_sf"/>
</dbReference>
<dbReference type="InterPro" id="IPR000086">
    <property type="entry name" value="NUDIX_hydrolase_dom"/>
</dbReference>
<evidence type="ECO:0000259" key="7">
    <source>
        <dbReference type="PROSITE" id="PS51462"/>
    </source>
</evidence>
<accession>G0WE00</accession>
<dbReference type="EMBL" id="HE580273">
    <property type="protein sequence ID" value="CCD26011.2"/>
    <property type="molecule type" value="Genomic_DNA"/>
</dbReference>
<organism evidence="8 9">
    <name type="scientific">Naumovozyma dairenensis (strain ATCC 10597 / BCRC 20456 / CBS 421 / NBRC 0211 / NRRL Y-12639)</name>
    <name type="common">Saccharomyces dairenensis</name>
    <dbReference type="NCBI Taxonomy" id="1071378"/>
    <lineage>
        <taxon>Eukaryota</taxon>
        <taxon>Fungi</taxon>
        <taxon>Dikarya</taxon>
        <taxon>Ascomycota</taxon>
        <taxon>Saccharomycotina</taxon>
        <taxon>Saccharomycetes</taxon>
        <taxon>Saccharomycetales</taxon>
        <taxon>Saccharomycetaceae</taxon>
        <taxon>Naumovozyma</taxon>
    </lineage>
</organism>
<feature type="domain" description="Nudix hydrolase" evidence="7">
    <location>
        <begin position="31"/>
        <end position="193"/>
    </location>
</feature>
<dbReference type="eggNOG" id="KOG3069">
    <property type="taxonomic scope" value="Eukaryota"/>
</dbReference>
<evidence type="ECO:0000256" key="2">
    <source>
        <dbReference type="ARBA" id="ARBA00001946"/>
    </source>
</evidence>
<sequence length="324" mass="37559">MALLNPFRILENLRKFKYNRPFPISSIWPVNRRAAVLILLFVGNSGELRVLLTKRSRSLRSFSGHVALPGGKADSSTETFEQIARREAEEEIGLPQDKNVLENRYGMKLETISTEIPCYISQTFLSVKPVVCFLYNSEFDQKNEKYTKTLDASKFFGKLNPGETSSLFSVPLNDMVKHLFTDSSDIKPEYERRVHMSKNWGGLKWFIEHYYYPVLNTNEVSWLNTIEDLSSEDELEDGQQYRDLWGLTAKILSDVARIGNNIDSAKRRGHEGLIYGLYEFSDQFKDPKRSIWEQAMIAGKKGYYYSDVLPEHYIKKLQRDDVTF</sequence>
<dbReference type="PANTHER" id="PTHR12992:SF24">
    <property type="entry name" value="PEROXISOMAL COENZYME A DIPHOSPHATASE NUDT7"/>
    <property type="match status" value="1"/>
</dbReference>
<dbReference type="KEGG" id="ndi:NDAI_0G02360"/>
<dbReference type="GO" id="GO:0010945">
    <property type="term" value="F:coenzyme A diphosphatase activity"/>
    <property type="evidence" value="ECO:0007669"/>
    <property type="project" value="EnsemblFungi"/>
</dbReference>
<dbReference type="CDD" id="cd03426">
    <property type="entry name" value="NUDIX_CoAse_Nudt7"/>
    <property type="match status" value="1"/>
</dbReference>
<dbReference type="Proteomes" id="UP000000689">
    <property type="component" value="Chromosome 7"/>
</dbReference>
<keyword evidence="5" id="KW-0460">Magnesium</keyword>
<proteinExistence type="predicted"/>
<dbReference type="Gene3D" id="3.90.79.10">
    <property type="entry name" value="Nucleoside Triphosphate Pyrophosphohydrolase"/>
    <property type="match status" value="1"/>
</dbReference>
<dbReference type="STRING" id="1071378.G0WE00"/>